<reference evidence="1" key="4">
    <citation type="submission" date="2019-03" db="UniProtKB">
        <authorList>
            <consortium name="EnsemblPlants"/>
        </authorList>
    </citation>
    <scope>IDENTIFICATION</scope>
</reference>
<evidence type="ECO:0000313" key="2">
    <source>
        <dbReference type="Proteomes" id="UP000015105"/>
    </source>
</evidence>
<proteinExistence type="predicted"/>
<name>A0A452Y9W0_AEGTS</name>
<keyword evidence="2" id="KW-1185">Reference proteome</keyword>
<reference evidence="1" key="3">
    <citation type="journal article" date="2017" name="Nature">
        <title>Genome sequence of the progenitor of the wheat D genome Aegilops tauschii.</title>
        <authorList>
            <person name="Luo M.C."/>
            <person name="Gu Y.Q."/>
            <person name="Puiu D."/>
            <person name="Wang H."/>
            <person name="Twardziok S.O."/>
            <person name="Deal K.R."/>
            <person name="Huo N."/>
            <person name="Zhu T."/>
            <person name="Wang L."/>
            <person name="Wang Y."/>
            <person name="McGuire P.E."/>
            <person name="Liu S."/>
            <person name="Long H."/>
            <person name="Ramasamy R.K."/>
            <person name="Rodriguez J.C."/>
            <person name="Van S.L."/>
            <person name="Yuan L."/>
            <person name="Wang Z."/>
            <person name="Xia Z."/>
            <person name="Xiao L."/>
            <person name="Anderson O.D."/>
            <person name="Ouyang S."/>
            <person name="Liang Y."/>
            <person name="Zimin A.V."/>
            <person name="Pertea G."/>
            <person name="Qi P."/>
            <person name="Bennetzen J.L."/>
            <person name="Dai X."/>
            <person name="Dawson M.W."/>
            <person name="Muller H.G."/>
            <person name="Kugler K."/>
            <person name="Rivarola-Duarte L."/>
            <person name="Spannagl M."/>
            <person name="Mayer K.F.X."/>
            <person name="Lu F.H."/>
            <person name="Bevan M.W."/>
            <person name="Leroy P."/>
            <person name="Li P."/>
            <person name="You F.M."/>
            <person name="Sun Q."/>
            <person name="Liu Z."/>
            <person name="Lyons E."/>
            <person name="Wicker T."/>
            <person name="Salzberg S.L."/>
            <person name="Devos K.M."/>
            <person name="Dvorak J."/>
        </authorList>
    </citation>
    <scope>NUCLEOTIDE SEQUENCE [LARGE SCALE GENOMIC DNA]</scope>
    <source>
        <strain evidence="1">cv. AL8/78</strain>
    </source>
</reference>
<accession>A0A452Y9W0</accession>
<evidence type="ECO:0000313" key="1">
    <source>
        <dbReference type="EnsemblPlants" id="AET1Gv20346900.2"/>
    </source>
</evidence>
<protein>
    <submittedName>
        <fullName evidence="1">Uncharacterized protein</fullName>
    </submittedName>
</protein>
<reference evidence="2" key="2">
    <citation type="journal article" date="2017" name="Nat. Plants">
        <title>The Aegilops tauschii genome reveals multiple impacts of transposons.</title>
        <authorList>
            <person name="Zhao G."/>
            <person name="Zou C."/>
            <person name="Li K."/>
            <person name="Wang K."/>
            <person name="Li T."/>
            <person name="Gao L."/>
            <person name="Zhang X."/>
            <person name="Wang H."/>
            <person name="Yang Z."/>
            <person name="Liu X."/>
            <person name="Jiang W."/>
            <person name="Mao L."/>
            <person name="Kong X."/>
            <person name="Jiao Y."/>
            <person name="Jia J."/>
        </authorList>
    </citation>
    <scope>NUCLEOTIDE SEQUENCE [LARGE SCALE GENOMIC DNA]</scope>
    <source>
        <strain evidence="2">cv. AL8/78</strain>
    </source>
</reference>
<reference evidence="2" key="1">
    <citation type="journal article" date="2014" name="Science">
        <title>Ancient hybridizations among the ancestral genomes of bread wheat.</title>
        <authorList>
            <consortium name="International Wheat Genome Sequencing Consortium,"/>
            <person name="Marcussen T."/>
            <person name="Sandve S.R."/>
            <person name="Heier L."/>
            <person name="Spannagl M."/>
            <person name="Pfeifer M."/>
            <person name="Jakobsen K.S."/>
            <person name="Wulff B.B."/>
            <person name="Steuernagel B."/>
            <person name="Mayer K.F."/>
            <person name="Olsen O.A."/>
        </authorList>
    </citation>
    <scope>NUCLEOTIDE SEQUENCE [LARGE SCALE GENOMIC DNA]</scope>
    <source>
        <strain evidence="2">cv. AL8/78</strain>
    </source>
</reference>
<dbReference type="Proteomes" id="UP000015105">
    <property type="component" value="Chromosome 1D"/>
</dbReference>
<sequence length="61" mass="7233">MLIVRNNLTFTVACIFFCSQTGQNMHHKMLGEHRFILLFIVLLDKPHCKENMDLCCSSYYY</sequence>
<reference evidence="1" key="5">
    <citation type="journal article" date="2021" name="G3 (Bethesda)">
        <title>Aegilops tauschii genome assembly Aet v5.0 features greater sequence contiguity and improved annotation.</title>
        <authorList>
            <person name="Wang L."/>
            <person name="Zhu T."/>
            <person name="Rodriguez J.C."/>
            <person name="Deal K.R."/>
            <person name="Dubcovsky J."/>
            <person name="McGuire P.E."/>
            <person name="Lux T."/>
            <person name="Spannagl M."/>
            <person name="Mayer K.F.X."/>
            <person name="Baldrich P."/>
            <person name="Meyers B.C."/>
            <person name="Huo N."/>
            <person name="Gu Y.Q."/>
            <person name="Zhou H."/>
            <person name="Devos K.M."/>
            <person name="Bennetzen J.L."/>
            <person name="Unver T."/>
            <person name="Budak H."/>
            <person name="Gulick P.J."/>
            <person name="Galiba G."/>
            <person name="Kalapos B."/>
            <person name="Nelson D.R."/>
            <person name="Li P."/>
            <person name="You F.M."/>
            <person name="Luo M.C."/>
            <person name="Dvorak J."/>
        </authorList>
    </citation>
    <scope>NUCLEOTIDE SEQUENCE [LARGE SCALE GENOMIC DNA]</scope>
    <source>
        <strain evidence="1">cv. AL8/78</strain>
    </source>
</reference>
<dbReference type="EnsemblPlants" id="AET1Gv20346900.2">
    <property type="protein sequence ID" value="AET1Gv20346900.2"/>
    <property type="gene ID" value="AET1Gv20346900"/>
</dbReference>
<dbReference type="AlphaFoldDB" id="A0A452Y9W0"/>
<organism evidence="1 2">
    <name type="scientific">Aegilops tauschii subsp. strangulata</name>
    <name type="common">Goatgrass</name>
    <dbReference type="NCBI Taxonomy" id="200361"/>
    <lineage>
        <taxon>Eukaryota</taxon>
        <taxon>Viridiplantae</taxon>
        <taxon>Streptophyta</taxon>
        <taxon>Embryophyta</taxon>
        <taxon>Tracheophyta</taxon>
        <taxon>Spermatophyta</taxon>
        <taxon>Magnoliopsida</taxon>
        <taxon>Liliopsida</taxon>
        <taxon>Poales</taxon>
        <taxon>Poaceae</taxon>
        <taxon>BOP clade</taxon>
        <taxon>Pooideae</taxon>
        <taxon>Triticodae</taxon>
        <taxon>Triticeae</taxon>
        <taxon>Triticinae</taxon>
        <taxon>Aegilops</taxon>
    </lineage>
</organism>
<dbReference type="Gramene" id="AET1Gv20346900.2">
    <property type="protein sequence ID" value="AET1Gv20346900.2"/>
    <property type="gene ID" value="AET1Gv20346900"/>
</dbReference>